<dbReference type="RefSeq" id="XP_056469927.1">
    <property type="nucleotide sequence ID" value="XM_056622511.1"/>
</dbReference>
<dbReference type="AlphaFoldDB" id="A0A9W9EP10"/>
<keyword evidence="2" id="KW-1185">Reference proteome</keyword>
<reference evidence="1" key="1">
    <citation type="submission" date="2022-11" db="EMBL/GenBank/DDBJ databases">
        <authorList>
            <person name="Petersen C."/>
        </authorList>
    </citation>
    <scope>NUCLEOTIDE SEQUENCE</scope>
    <source>
        <strain evidence="1">IBT 30761</strain>
    </source>
</reference>
<organism evidence="1 2">
    <name type="scientific">Penicillium argentinense</name>
    <dbReference type="NCBI Taxonomy" id="1131581"/>
    <lineage>
        <taxon>Eukaryota</taxon>
        <taxon>Fungi</taxon>
        <taxon>Dikarya</taxon>
        <taxon>Ascomycota</taxon>
        <taxon>Pezizomycotina</taxon>
        <taxon>Eurotiomycetes</taxon>
        <taxon>Eurotiomycetidae</taxon>
        <taxon>Eurotiales</taxon>
        <taxon>Aspergillaceae</taxon>
        <taxon>Penicillium</taxon>
    </lineage>
</organism>
<reference evidence="1" key="2">
    <citation type="journal article" date="2023" name="IMA Fungus">
        <title>Comparative genomic study of the Penicillium genus elucidates a diverse pangenome and 15 lateral gene transfer events.</title>
        <authorList>
            <person name="Petersen C."/>
            <person name="Sorensen T."/>
            <person name="Nielsen M.R."/>
            <person name="Sondergaard T.E."/>
            <person name="Sorensen J.L."/>
            <person name="Fitzpatrick D.A."/>
            <person name="Frisvad J.C."/>
            <person name="Nielsen K.L."/>
        </authorList>
    </citation>
    <scope>NUCLEOTIDE SEQUENCE</scope>
    <source>
        <strain evidence="1">IBT 30761</strain>
    </source>
</reference>
<evidence type="ECO:0000313" key="2">
    <source>
        <dbReference type="Proteomes" id="UP001149074"/>
    </source>
</evidence>
<protein>
    <submittedName>
        <fullName evidence="1">Uncharacterized protein</fullName>
    </submittedName>
</protein>
<dbReference type="GeneID" id="81361490"/>
<comment type="caution">
    <text evidence="1">The sequence shown here is derived from an EMBL/GenBank/DDBJ whole genome shotgun (WGS) entry which is preliminary data.</text>
</comment>
<evidence type="ECO:0000313" key="1">
    <source>
        <dbReference type="EMBL" id="KAJ5085249.1"/>
    </source>
</evidence>
<dbReference type="EMBL" id="JAPQKI010000010">
    <property type="protein sequence ID" value="KAJ5085249.1"/>
    <property type="molecule type" value="Genomic_DNA"/>
</dbReference>
<sequence>MRNIDGTIACIFLLAWQDFIDSKESWKCHLEALNAIVRAKNAPYGANSLEKEFEMTYAAYVVSCFPPNLILLTRLDFKFSAQHS</sequence>
<proteinExistence type="predicted"/>
<dbReference type="Proteomes" id="UP001149074">
    <property type="component" value="Unassembled WGS sequence"/>
</dbReference>
<gene>
    <name evidence="1" type="ORF">N7532_010020</name>
</gene>
<accession>A0A9W9EP10</accession>
<name>A0A9W9EP10_9EURO</name>